<dbReference type="InterPro" id="IPR050566">
    <property type="entry name" value="Deoxyribonucleoside_kinase"/>
</dbReference>
<evidence type="ECO:0000313" key="5">
    <source>
        <dbReference type="EMBL" id="KII74290.1"/>
    </source>
</evidence>
<sequence length="194" mass="23000">MLNDRQPGRFSIAVEGNISAGKTTFLNYIENCYPDVMVLREPMDRWTNVAGYNLFDHYLDDPERWGFHFQTNFILTLLEDMKNDCSSVKVMERSIYSAYQIFGRYMHRIGKIHDAELDILKRLVNVCESNPSYWIDMIIYLRDSPENCLERMKIRDPHEMRIGYTKICHLHELLEDTFVANTNLLPCPVYVRYL</sequence>
<dbReference type="InterPro" id="IPR027417">
    <property type="entry name" value="P-loop_NTPase"/>
</dbReference>
<dbReference type="GO" id="GO:0005524">
    <property type="term" value="F:ATP binding"/>
    <property type="evidence" value="ECO:0007669"/>
    <property type="project" value="UniProtKB-KW"/>
</dbReference>
<keyword evidence="3" id="KW-0547">Nucleotide-binding</keyword>
<proteinExistence type="inferred from homology"/>
<dbReference type="PIRSF" id="PIRSF000705">
    <property type="entry name" value="DNK"/>
    <property type="match status" value="1"/>
</dbReference>
<dbReference type="PANTHER" id="PTHR10513:SF24">
    <property type="entry name" value="THYMIDINE KINASE 2, MITOCHONDRIAL"/>
    <property type="match status" value="1"/>
</dbReference>
<feature type="domain" description="Deoxynucleoside kinase" evidence="4">
    <location>
        <begin position="12"/>
        <end position="176"/>
    </location>
</feature>
<evidence type="ECO:0000259" key="4">
    <source>
        <dbReference type="Pfam" id="PF01712"/>
    </source>
</evidence>
<feature type="binding site" evidence="3">
    <location>
        <begin position="16"/>
        <end position="24"/>
    </location>
    <ligand>
        <name>ATP</name>
        <dbReference type="ChEBI" id="CHEBI:30616"/>
    </ligand>
</feature>
<keyword evidence="3" id="KW-0067">ATP-binding</keyword>
<keyword evidence="6" id="KW-1185">Reference proteome</keyword>
<reference evidence="5 6" key="1">
    <citation type="journal article" date="2014" name="Genome Biol. Evol.">
        <title>The genome of the myxosporean Thelohanellus kitauei shows adaptations to nutrient acquisition within its fish host.</title>
        <authorList>
            <person name="Yang Y."/>
            <person name="Xiong J."/>
            <person name="Zhou Z."/>
            <person name="Huo F."/>
            <person name="Miao W."/>
            <person name="Ran C."/>
            <person name="Liu Y."/>
            <person name="Zhang J."/>
            <person name="Feng J."/>
            <person name="Wang M."/>
            <person name="Wang M."/>
            <person name="Wang L."/>
            <person name="Yao B."/>
        </authorList>
    </citation>
    <scope>NUCLEOTIDE SEQUENCE [LARGE SCALE GENOMIC DNA]</scope>
    <source>
        <strain evidence="5">Wuqing</strain>
    </source>
</reference>
<dbReference type="InterPro" id="IPR031314">
    <property type="entry name" value="DNK_dom"/>
</dbReference>
<accession>A0A0C2NDB2</accession>
<dbReference type="SUPFAM" id="SSF52540">
    <property type="entry name" value="P-loop containing nucleoside triphosphate hydrolases"/>
    <property type="match status" value="1"/>
</dbReference>
<dbReference type="GO" id="GO:0019136">
    <property type="term" value="F:deoxynucleoside kinase activity"/>
    <property type="evidence" value="ECO:0007669"/>
    <property type="project" value="InterPro"/>
</dbReference>
<dbReference type="EMBL" id="JWZT01000471">
    <property type="protein sequence ID" value="KII74290.1"/>
    <property type="molecule type" value="Genomic_DNA"/>
</dbReference>
<protein>
    <submittedName>
        <fullName evidence="5">Deoxynucleoside kinase</fullName>
    </submittedName>
</protein>
<dbReference type="InterPro" id="IPR002624">
    <property type="entry name" value="DCK/DGK"/>
</dbReference>
<evidence type="ECO:0000313" key="6">
    <source>
        <dbReference type="Proteomes" id="UP000031668"/>
    </source>
</evidence>
<evidence type="ECO:0000256" key="1">
    <source>
        <dbReference type="ARBA" id="ARBA00007420"/>
    </source>
</evidence>
<evidence type="ECO:0000256" key="3">
    <source>
        <dbReference type="PIRSR" id="PIRSR000705-3"/>
    </source>
</evidence>
<dbReference type="AlphaFoldDB" id="A0A0C2NDB2"/>
<gene>
    <name evidence="5" type="ORF">RF11_10028</name>
</gene>
<evidence type="ECO:0000256" key="2">
    <source>
        <dbReference type="PIRSR" id="PIRSR000705-1"/>
    </source>
</evidence>
<dbReference type="PANTHER" id="PTHR10513">
    <property type="entry name" value="DEOXYNUCLEOSIDE KINASE"/>
    <property type="match status" value="1"/>
</dbReference>
<comment type="caution">
    <text evidence="5">The sequence shown here is derived from an EMBL/GenBank/DDBJ whole genome shotgun (WGS) entry which is preliminary data.</text>
</comment>
<dbReference type="GO" id="GO:0005739">
    <property type="term" value="C:mitochondrion"/>
    <property type="evidence" value="ECO:0007669"/>
    <property type="project" value="TreeGrafter"/>
</dbReference>
<dbReference type="OrthoDB" id="567086at2759"/>
<comment type="similarity">
    <text evidence="1">Belongs to the DCK/DGK family.</text>
</comment>
<name>A0A0C2NDB2_THEKT</name>
<dbReference type="Gene3D" id="3.40.50.300">
    <property type="entry name" value="P-loop containing nucleotide triphosphate hydrolases"/>
    <property type="match status" value="1"/>
</dbReference>
<dbReference type="OMA" id="MIERSIY"/>
<organism evidence="5 6">
    <name type="scientific">Thelohanellus kitauei</name>
    <name type="common">Myxosporean</name>
    <dbReference type="NCBI Taxonomy" id="669202"/>
    <lineage>
        <taxon>Eukaryota</taxon>
        <taxon>Metazoa</taxon>
        <taxon>Cnidaria</taxon>
        <taxon>Myxozoa</taxon>
        <taxon>Myxosporea</taxon>
        <taxon>Bivalvulida</taxon>
        <taxon>Platysporina</taxon>
        <taxon>Myxobolidae</taxon>
        <taxon>Thelohanellus</taxon>
    </lineage>
</organism>
<dbReference type="Proteomes" id="UP000031668">
    <property type="component" value="Unassembled WGS sequence"/>
</dbReference>
<keyword evidence="5" id="KW-0808">Transferase</keyword>
<feature type="binding site" evidence="3">
    <location>
        <begin position="151"/>
        <end position="155"/>
    </location>
    <ligand>
        <name>ATP</name>
        <dbReference type="ChEBI" id="CHEBI:30616"/>
    </ligand>
</feature>
<dbReference type="Pfam" id="PF01712">
    <property type="entry name" value="dNK"/>
    <property type="match status" value="1"/>
</dbReference>
<keyword evidence="5" id="KW-0418">Kinase</keyword>
<feature type="active site" description="Proton acceptor" evidence="2">
    <location>
        <position position="92"/>
    </location>
</feature>